<dbReference type="CDD" id="cd03498">
    <property type="entry name" value="SQR_TypeB_2_TM"/>
    <property type="match status" value="1"/>
</dbReference>
<dbReference type="RefSeq" id="WP_092908664.1">
    <property type="nucleotide sequence ID" value="NZ_FOUZ01000010.1"/>
</dbReference>
<feature type="transmembrane region" description="Helical" evidence="1">
    <location>
        <begin position="162"/>
        <end position="182"/>
    </location>
</feature>
<evidence type="ECO:0000313" key="3">
    <source>
        <dbReference type="Proteomes" id="UP000199149"/>
    </source>
</evidence>
<dbReference type="NCBIfam" id="TIGR02046">
    <property type="entry name" value="sdhC_b558_fam"/>
    <property type="match status" value="1"/>
</dbReference>
<protein>
    <submittedName>
        <fullName evidence="2">Succinate dehydrogenase / fumarate reductase cytochrome b subunit</fullName>
    </submittedName>
</protein>
<proteinExistence type="predicted"/>
<dbReference type="InterPro" id="IPR034804">
    <property type="entry name" value="SQR/QFR_C/D"/>
</dbReference>
<keyword evidence="3" id="KW-1185">Reference proteome</keyword>
<sequence>MANESLLKSSIGKKFAMALSALFLIVFLLQHFVINALSVISPEGFNEVSAFMSYNPLIQYVMQPILLIGVCYHFIMGFVLELQNKKARGPVAYQKYNGAANATWMSRNMVISGLVILVFLLLHLYDFWVPTIVDHYIAPAANFGQGNYFMDHLNHVFTLEGALSFVRLVIYIVGFVFLSLHLQHGFASAFQSIGAKHSKYTPFIVGFGKWYSIIIPAGFIIIAVYHFFVK</sequence>
<keyword evidence="1" id="KW-1133">Transmembrane helix</keyword>
<evidence type="ECO:0000256" key="1">
    <source>
        <dbReference type="SAM" id="Phobius"/>
    </source>
</evidence>
<dbReference type="AlphaFoldDB" id="A0A1I4Y4I9"/>
<dbReference type="Gene3D" id="1.20.1300.10">
    <property type="entry name" value="Fumarate reductase/succinate dehydrogenase, transmembrane subunit"/>
    <property type="match status" value="1"/>
</dbReference>
<evidence type="ECO:0000313" key="2">
    <source>
        <dbReference type="EMBL" id="SFN32459.1"/>
    </source>
</evidence>
<organism evidence="2 3">
    <name type="scientific">Algoriella xinjiangensis</name>
    <dbReference type="NCBI Taxonomy" id="684065"/>
    <lineage>
        <taxon>Bacteria</taxon>
        <taxon>Pseudomonadati</taxon>
        <taxon>Bacteroidota</taxon>
        <taxon>Flavobacteriia</taxon>
        <taxon>Flavobacteriales</taxon>
        <taxon>Weeksellaceae</taxon>
        <taxon>Algoriella</taxon>
    </lineage>
</organism>
<reference evidence="3" key="1">
    <citation type="submission" date="2016-10" db="EMBL/GenBank/DDBJ databases">
        <authorList>
            <person name="Varghese N."/>
            <person name="Submissions S."/>
        </authorList>
    </citation>
    <scope>NUCLEOTIDE SEQUENCE [LARGE SCALE GENOMIC DNA]</scope>
    <source>
        <strain evidence="3">XJ109</strain>
    </source>
</reference>
<feature type="transmembrane region" description="Helical" evidence="1">
    <location>
        <begin position="60"/>
        <end position="83"/>
    </location>
</feature>
<dbReference type="Proteomes" id="UP000199149">
    <property type="component" value="Unassembled WGS sequence"/>
</dbReference>
<keyword evidence="1" id="KW-0812">Transmembrane</keyword>
<feature type="transmembrane region" description="Helical" evidence="1">
    <location>
        <begin position="104"/>
        <end position="125"/>
    </location>
</feature>
<accession>A0A1I4Y4I9</accession>
<keyword evidence="1" id="KW-0472">Membrane</keyword>
<dbReference type="SUPFAM" id="SSF81343">
    <property type="entry name" value="Fumarate reductase respiratory complex transmembrane subunits"/>
    <property type="match status" value="1"/>
</dbReference>
<dbReference type="OrthoDB" id="9802842at2"/>
<feature type="transmembrane region" description="Helical" evidence="1">
    <location>
        <begin position="203"/>
        <end position="228"/>
    </location>
</feature>
<name>A0A1I4Y4I9_9FLAO</name>
<dbReference type="InterPro" id="IPR011138">
    <property type="entry name" value="Cytochrome_b-558"/>
</dbReference>
<gene>
    <name evidence="2" type="ORF">SAMN05421738_11093</name>
</gene>
<dbReference type="GO" id="GO:0016020">
    <property type="term" value="C:membrane"/>
    <property type="evidence" value="ECO:0007669"/>
    <property type="project" value="InterPro"/>
</dbReference>
<dbReference type="EMBL" id="FOUZ01000010">
    <property type="protein sequence ID" value="SFN32459.1"/>
    <property type="molecule type" value="Genomic_DNA"/>
</dbReference>
<dbReference type="STRING" id="684065.SAMN05421738_11093"/>